<comment type="caution">
    <text evidence="2">The sequence shown here is derived from an EMBL/GenBank/DDBJ whole genome shotgun (WGS) entry which is preliminary data.</text>
</comment>
<dbReference type="OrthoDB" id="5792673at2759"/>
<name>A0A9P6VSW4_RHOMI</name>
<dbReference type="InterPro" id="IPR046341">
    <property type="entry name" value="SET_dom_sf"/>
</dbReference>
<dbReference type="Proteomes" id="UP000777482">
    <property type="component" value="Unassembled WGS sequence"/>
</dbReference>
<dbReference type="AlphaFoldDB" id="A0A9P6VSW4"/>
<dbReference type="InterPro" id="IPR001214">
    <property type="entry name" value="SET_dom"/>
</dbReference>
<dbReference type="EMBL" id="PUHQ01000140">
    <property type="protein sequence ID" value="KAG0654727.1"/>
    <property type="molecule type" value="Genomic_DNA"/>
</dbReference>
<gene>
    <name evidence="2" type="ORF">C6P46_001515</name>
</gene>
<proteinExistence type="predicted"/>
<reference evidence="2 3" key="1">
    <citation type="submission" date="2020-11" db="EMBL/GenBank/DDBJ databases">
        <title>Kefir isolates.</title>
        <authorList>
            <person name="Marcisauskas S."/>
            <person name="Kim Y."/>
            <person name="Blasche S."/>
        </authorList>
    </citation>
    <scope>NUCLEOTIDE SEQUENCE [LARGE SCALE GENOMIC DNA]</scope>
    <source>
        <strain evidence="2 3">KR</strain>
    </source>
</reference>
<dbReference type="Gene3D" id="2.170.270.10">
    <property type="entry name" value="SET domain"/>
    <property type="match status" value="1"/>
</dbReference>
<evidence type="ECO:0000313" key="2">
    <source>
        <dbReference type="EMBL" id="KAG0654727.1"/>
    </source>
</evidence>
<evidence type="ECO:0000259" key="1">
    <source>
        <dbReference type="PROSITE" id="PS50280"/>
    </source>
</evidence>
<organism evidence="2 3">
    <name type="scientific">Rhodotorula mucilaginosa</name>
    <name type="common">Yeast</name>
    <name type="synonym">Rhodotorula rubra</name>
    <dbReference type="NCBI Taxonomy" id="5537"/>
    <lineage>
        <taxon>Eukaryota</taxon>
        <taxon>Fungi</taxon>
        <taxon>Dikarya</taxon>
        <taxon>Basidiomycota</taxon>
        <taxon>Pucciniomycotina</taxon>
        <taxon>Microbotryomycetes</taxon>
        <taxon>Sporidiobolales</taxon>
        <taxon>Sporidiobolaceae</taxon>
        <taxon>Rhodotorula</taxon>
    </lineage>
</organism>
<sequence length="206" mass="22517">MAPTPPPGFPAGVQYLSTPTPSRLLSPADKQLYCTACPPHLLPNPPPKVQIRKITDPRHPANGQAGLFNASGKALARGTWIRDYVGWVHTEPEADPTSDYDLSLDRRVVRDEHGEVVRVDIVGIDATKMGAEARFVNDYRGVPGYVRPNAVFELREWEIPGPNGAAPKKGIRMAVWAGPHGIEKGAEICVSYGRGFWQKRSEEAAS</sequence>
<protein>
    <recommendedName>
        <fullName evidence="1">SET domain-containing protein</fullName>
    </recommendedName>
</protein>
<evidence type="ECO:0000313" key="3">
    <source>
        <dbReference type="Proteomes" id="UP000777482"/>
    </source>
</evidence>
<dbReference type="SUPFAM" id="SSF82199">
    <property type="entry name" value="SET domain"/>
    <property type="match status" value="1"/>
</dbReference>
<keyword evidence="3" id="KW-1185">Reference proteome</keyword>
<accession>A0A9P6VSW4</accession>
<dbReference type="PROSITE" id="PS50280">
    <property type="entry name" value="SET"/>
    <property type="match status" value="1"/>
</dbReference>
<feature type="domain" description="SET" evidence="1">
    <location>
        <begin position="47"/>
        <end position="193"/>
    </location>
</feature>